<evidence type="ECO:0000313" key="7">
    <source>
        <dbReference type="Proteomes" id="UP000465810"/>
    </source>
</evidence>
<evidence type="ECO:0000256" key="1">
    <source>
        <dbReference type="ARBA" id="ARBA00022475"/>
    </source>
</evidence>
<dbReference type="Proteomes" id="UP000465810">
    <property type="component" value="Unassembled WGS sequence"/>
</dbReference>
<evidence type="ECO:0000256" key="4">
    <source>
        <dbReference type="ARBA" id="ARBA00023136"/>
    </source>
</evidence>
<proteinExistence type="inferred from homology"/>
<keyword evidence="2 5" id="KW-0812">Transmembrane</keyword>
<dbReference type="Pfam" id="PF07043">
    <property type="entry name" value="DUF1328"/>
    <property type="match status" value="1"/>
</dbReference>
<dbReference type="GO" id="GO:0005886">
    <property type="term" value="C:plasma membrane"/>
    <property type="evidence" value="ECO:0007669"/>
    <property type="project" value="UniProtKB-UniRule"/>
</dbReference>
<dbReference type="RefSeq" id="WP_133085176.1">
    <property type="nucleotide sequence ID" value="NZ_WVTD01000016.1"/>
</dbReference>
<evidence type="ECO:0000256" key="3">
    <source>
        <dbReference type="ARBA" id="ARBA00022989"/>
    </source>
</evidence>
<name>A0A7X4K7V1_9SPHN</name>
<evidence type="ECO:0000313" key="6">
    <source>
        <dbReference type="EMBL" id="MYL99471.1"/>
    </source>
</evidence>
<dbReference type="PIRSF" id="PIRSF036466">
    <property type="entry name" value="UCP036466"/>
    <property type="match status" value="1"/>
</dbReference>
<dbReference type="AlphaFoldDB" id="A0A7X4K7V1"/>
<keyword evidence="7" id="KW-1185">Reference proteome</keyword>
<dbReference type="HAMAP" id="MF_01361">
    <property type="entry name" value="UPF0391"/>
    <property type="match status" value="1"/>
</dbReference>
<feature type="transmembrane region" description="Helical" evidence="5">
    <location>
        <begin position="33"/>
        <end position="53"/>
    </location>
</feature>
<dbReference type="InterPro" id="IPR009760">
    <property type="entry name" value="DUF1328"/>
</dbReference>
<sequence length="57" mass="5970">MLKGAAFFAVIALILAILGFGGVAGFAWDLAKILFWLALIIAAALAVLGFTIYKKVS</sequence>
<evidence type="ECO:0000256" key="5">
    <source>
        <dbReference type="HAMAP-Rule" id="MF_01361"/>
    </source>
</evidence>
<dbReference type="EMBL" id="WVTD01000016">
    <property type="protein sequence ID" value="MYL99471.1"/>
    <property type="molecule type" value="Genomic_DNA"/>
</dbReference>
<keyword evidence="4 5" id="KW-0472">Membrane</keyword>
<evidence type="ECO:0000256" key="2">
    <source>
        <dbReference type="ARBA" id="ARBA00022692"/>
    </source>
</evidence>
<protein>
    <recommendedName>
        <fullName evidence="5">UPF0391 membrane protein GR702_17005</fullName>
    </recommendedName>
</protein>
<comment type="caution">
    <text evidence="5">Lacks conserved residue(s) required for the propagation of feature annotation.</text>
</comment>
<gene>
    <name evidence="6" type="ORF">GR702_17005</name>
</gene>
<feature type="transmembrane region" description="Helical" evidence="5">
    <location>
        <begin position="7"/>
        <end position="27"/>
    </location>
</feature>
<keyword evidence="3 5" id="KW-1133">Transmembrane helix</keyword>
<organism evidence="6 7">
    <name type="scientific">Novosphingobium silvae</name>
    <dbReference type="NCBI Taxonomy" id="2692619"/>
    <lineage>
        <taxon>Bacteria</taxon>
        <taxon>Pseudomonadati</taxon>
        <taxon>Pseudomonadota</taxon>
        <taxon>Alphaproteobacteria</taxon>
        <taxon>Sphingomonadales</taxon>
        <taxon>Sphingomonadaceae</taxon>
        <taxon>Novosphingobium</taxon>
    </lineage>
</organism>
<comment type="caution">
    <text evidence="6">The sequence shown here is derived from an EMBL/GenBank/DDBJ whole genome shotgun (WGS) entry which is preliminary data.</text>
</comment>
<keyword evidence="1 5" id="KW-1003">Cell membrane</keyword>
<comment type="similarity">
    <text evidence="5">Belongs to the UPF0391 family.</text>
</comment>
<reference evidence="6 7" key="1">
    <citation type="submission" date="2019-12" db="EMBL/GenBank/DDBJ databases">
        <authorList>
            <person name="Feng G."/>
            <person name="Zhu H."/>
        </authorList>
    </citation>
    <scope>NUCLEOTIDE SEQUENCE [LARGE SCALE GENOMIC DNA]</scope>
    <source>
        <strain evidence="6 7">FGD1</strain>
    </source>
</reference>
<accession>A0A7X4K7V1</accession>